<dbReference type="Pfam" id="PF19189">
    <property type="entry name" value="Mtf2"/>
    <property type="match status" value="1"/>
</dbReference>
<evidence type="ECO:0000259" key="2">
    <source>
        <dbReference type="Pfam" id="PF19189"/>
    </source>
</evidence>
<organism evidence="3 4">
    <name type="scientific">Antrodiella citrinella</name>
    <dbReference type="NCBI Taxonomy" id="2447956"/>
    <lineage>
        <taxon>Eukaryota</taxon>
        <taxon>Fungi</taxon>
        <taxon>Dikarya</taxon>
        <taxon>Basidiomycota</taxon>
        <taxon>Agaricomycotina</taxon>
        <taxon>Agaricomycetes</taxon>
        <taxon>Polyporales</taxon>
        <taxon>Steccherinaceae</taxon>
        <taxon>Antrodiella</taxon>
    </lineage>
</organism>
<keyword evidence="4" id="KW-1185">Reference proteome</keyword>
<dbReference type="PANTHER" id="PTHR39468">
    <property type="entry name" value="CHROMOSOME 7, WHOLE GENOME SHOTGUN SEQUENCE"/>
    <property type="match status" value="1"/>
</dbReference>
<dbReference type="PANTHER" id="PTHR39468:SF1">
    <property type="entry name" value="MTF2-LIKE C-TERMINAL DOMAIN-CONTAINING PROTEIN"/>
    <property type="match status" value="1"/>
</dbReference>
<reference evidence="3 4" key="1">
    <citation type="submission" date="2019-02" db="EMBL/GenBank/DDBJ databases">
        <title>Genome sequencing of the rare red list fungi Antrodiella citrinella (Flaviporus citrinellus).</title>
        <authorList>
            <person name="Buettner E."/>
            <person name="Kellner H."/>
        </authorList>
    </citation>
    <scope>NUCLEOTIDE SEQUENCE [LARGE SCALE GENOMIC DNA]</scope>
    <source>
        <strain evidence="3 4">DSM 108506</strain>
    </source>
</reference>
<dbReference type="AlphaFoldDB" id="A0A4S4N1S7"/>
<gene>
    <name evidence="3" type="ORF">EUX98_g1880</name>
</gene>
<feature type="compositionally biased region" description="Basic residues" evidence="1">
    <location>
        <begin position="37"/>
        <end position="46"/>
    </location>
</feature>
<dbReference type="EMBL" id="SGPM01000025">
    <property type="protein sequence ID" value="THH32265.1"/>
    <property type="molecule type" value="Genomic_DNA"/>
</dbReference>
<dbReference type="OrthoDB" id="2444174at2759"/>
<feature type="region of interest" description="Disordered" evidence="1">
    <location>
        <begin position="31"/>
        <end position="55"/>
    </location>
</feature>
<dbReference type="InterPro" id="IPR040009">
    <property type="entry name" value="Mtf2/C5D6.12-like"/>
</dbReference>
<sequence>MHVLKQVLCFRDDPLFSSKPSWDSLFSDLPDTASQPSHRHTAKGKRLLGAGAAPRRQSMTVREMTAFDDMFSRIFNAATVHPTTPQSPNLFKPIPNGNEDSMDALKFNWAGRATDGVATQDVDDLFGQIRRHSKRVQWTSEADEEFDRKKEEMNLCETDHQLLEWAQREVFDESKRYEEVARLKLSQGTSSSQEQVQLQPLAYPHLIAYLMRTFREKYSDPHLALSIFSHARHLSIPSFVFGCTTSAYNELLETKWACFRDLRGIVDALEEMQVNGVPMDSRTKALCEMVRRECGARELWGEERNVGSGEVWEMLQFIDKVVAGVNDKMFKERRRVAAPEDGKQELGAWKSRAFLDGSSKEEDSWEFGKWDDDSRMEPDARLFAPVQFFA</sequence>
<evidence type="ECO:0000313" key="4">
    <source>
        <dbReference type="Proteomes" id="UP000308730"/>
    </source>
</evidence>
<evidence type="ECO:0000313" key="3">
    <source>
        <dbReference type="EMBL" id="THH32265.1"/>
    </source>
</evidence>
<protein>
    <recommendedName>
        <fullName evidence="2">Mtf2-like C-terminal domain-containing protein</fullName>
    </recommendedName>
</protein>
<evidence type="ECO:0000256" key="1">
    <source>
        <dbReference type="SAM" id="MobiDB-lite"/>
    </source>
</evidence>
<proteinExistence type="predicted"/>
<dbReference type="Proteomes" id="UP000308730">
    <property type="component" value="Unassembled WGS sequence"/>
</dbReference>
<dbReference type="GO" id="GO:0005739">
    <property type="term" value="C:mitochondrion"/>
    <property type="evidence" value="ECO:0007669"/>
    <property type="project" value="InterPro"/>
</dbReference>
<feature type="domain" description="Mtf2-like C-terminal" evidence="2">
    <location>
        <begin position="143"/>
        <end position="318"/>
    </location>
</feature>
<comment type="caution">
    <text evidence="3">The sequence shown here is derived from an EMBL/GenBank/DDBJ whole genome shotgun (WGS) entry which is preliminary data.</text>
</comment>
<name>A0A4S4N1S7_9APHY</name>
<accession>A0A4S4N1S7</accession>
<dbReference type="InterPro" id="IPR043837">
    <property type="entry name" value="Mtf2-like_C"/>
</dbReference>